<dbReference type="GO" id="GO:0016491">
    <property type="term" value="F:oxidoreductase activity"/>
    <property type="evidence" value="ECO:0007669"/>
    <property type="project" value="UniProtKB-KW"/>
</dbReference>
<dbReference type="SUPFAM" id="SSF51905">
    <property type="entry name" value="FAD/NAD(P)-binding domain"/>
    <property type="match status" value="1"/>
</dbReference>
<keyword evidence="1" id="KW-0285">Flavoprotein</keyword>
<feature type="non-terminal residue" evidence="4">
    <location>
        <position position="1"/>
    </location>
</feature>
<gene>
    <name evidence="4" type="ORF">F6J89_14140</name>
</gene>
<sequence>LQTTVVEVKGENSLEAITIANAATGEKQTLDANSLFIFIGAKPQTQWLEGLVERNEQGFILSGPDLRRDGHRPRGWRLERDPFLLESSVPGIFVAGDVRYNSVKRVASGVGEGSIAIMFVHRYLSEVRA</sequence>
<evidence type="ECO:0000256" key="1">
    <source>
        <dbReference type="ARBA" id="ARBA00022630"/>
    </source>
</evidence>
<dbReference type="Gene3D" id="3.50.50.60">
    <property type="entry name" value="FAD/NAD(P)-binding domain"/>
    <property type="match status" value="1"/>
</dbReference>
<accession>A0A6B3NCS8</accession>
<dbReference type="InterPro" id="IPR050097">
    <property type="entry name" value="Ferredoxin-NADP_redctase_2"/>
</dbReference>
<comment type="caution">
    <text evidence="4">The sequence shown here is derived from an EMBL/GenBank/DDBJ whole genome shotgun (WGS) entry which is preliminary data.</text>
</comment>
<evidence type="ECO:0000259" key="3">
    <source>
        <dbReference type="Pfam" id="PF07992"/>
    </source>
</evidence>
<reference evidence="4" key="1">
    <citation type="submission" date="2019-11" db="EMBL/GenBank/DDBJ databases">
        <title>Genomic insights into an expanded diversity of filamentous marine cyanobacteria reveals the extraordinary biosynthetic potential of Moorea and Okeania.</title>
        <authorList>
            <person name="Ferreira Leao T."/>
            <person name="Wang M."/>
            <person name="Moss N."/>
            <person name="Da Silva R."/>
            <person name="Sanders J."/>
            <person name="Nurk S."/>
            <person name="Gurevich A."/>
            <person name="Humphrey G."/>
            <person name="Reher R."/>
            <person name="Zhu Q."/>
            <person name="Belda-Ferre P."/>
            <person name="Glukhov E."/>
            <person name="Rex R."/>
            <person name="Dorrestein P.C."/>
            <person name="Knight R."/>
            <person name="Pevzner P."/>
            <person name="Gerwick W.H."/>
            <person name="Gerwick L."/>
        </authorList>
    </citation>
    <scope>NUCLEOTIDE SEQUENCE</scope>
    <source>
        <strain evidence="4">SIO1C4</strain>
    </source>
</reference>
<dbReference type="Pfam" id="PF07992">
    <property type="entry name" value="Pyr_redox_2"/>
    <property type="match status" value="1"/>
</dbReference>
<dbReference type="PANTHER" id="PTHR48105">
    <property type="entry name" value="THIOREDOXIN REDUCTASE 1-RELATED-RELATED"/>
    <property type="match status" value="1"/>
</dbReference>
<dbReference type="InterPro" id="IPR036188">
    <property type="entry name" value="FAD/NAD-bd_sf"/>
</dbReference>
<keyword evidence="2" id="KW-0560">Oxidoreductase</keyword>
<evidence type="ECO:0000256" key="2">
    <source>
        <dbReference type="ARBA" id="ARBA00023002"/>
    </source>
</evidence>
<feature type="domain" description="FAD/NAD(P)-binding" evidence="3">
    <location>
        <begin position="2"/>
        <end position="113"/>
    </location>
</feature>
<evidence type="ECO:0000313" key="4">
    <source>
        <dbReference type="EMBL" id="NER28735.1"/>
    </source>
</evidence>
<name>A0A6B3NCS8_9CYAN</name>
<dbReference type="EMBL" id="JAAHFQ010000254">
    <property type="protein sequence ID" value="NER28735.1"/>
    <property type="molecule type" value="Genomic_DNA"/>
</dbReference>
<protein>
    <submittedName>
        <fullName evidence="4">FAD-dependent oxidoreductase</fullName>
    </submittedName>
</protein>
<proteinExistence type="predicted"/>
<dbReference type="AlphaFoldDB" id="A0A6B3NCS8"/>
<organism evidence="4">
    <name type="scientific">Symploca sp. SIO1C4</name>
    <dbReference type="NCBI Taxonomy" id="2607765"/>
    <lineage>
        <taxon>Bacteria</taxon>
        <taxon>Bacillati</taxon>
        <taxon>Cyanobacteriota</taxon>
        <taxon>Cyanophyceae</taxon>
        <taxon>Coleofasciculales</taxon>
        <taxon>Coleofasciculaceae</taxon>
        <taxon>Symploca</taxon>
    </lineage>
</organism>
<dbReference type="InterPro" id="IPR023753">
    <property type="entry name" value="FAD/NAD-binding_dom"/>
</dbReference>